<name>A0ABV6S232_9SPHN</name>
<dbReference type="RefSeq" id="WP_267220479.1">
    <property type="nucleotide sequence ID" value="NZ_JAPCWC010000007.1"/>
</dbReference>
<sequence>MRSGPLFLLIAALGGVAWLAPHLDAGTGSSPSAPASITPGDEGGTRAAWLAGEIELPRAADGHFYADASVEQHSTHFLIDTGASLVVLTGSDARAAGLSWSDNDLAPIGRGATGPVYGVPVTLSSVELGGMTARDVPAAIVPEGLDVSLLGQSFLSQIGDVRIEGQRMTLGSAKP</sequence>
<keyword evidence="1" id="KW-0378">Hydrolase</keyword>
<dbReference type="GO" id="GO:0006508">
    <property type="term" value="P:proteolysis"/>
    <property type="evidence" value="ECO:0007669"/>
    <property type="project" value="UniProtKB-KW"/>
</dbReference>
<feature type="domain" description="Peptidase A2" evidence="2">
    <location>
        <begin position="75"/>
        <end position="154"/>
    </location>
</feature>
<dbReference type="InterPro" id="IPR001995">
    <property type="entry name" value="Peptidase_A2_cat"/>
</dbReference>
<accession>A0ABV6S232</accession>
<dbReference type="PROSITE" id="PS50175">
    <property type="entry name" value="ASP_PROT_RETROV"/>
    <property type="match status" value="1"/>
</dbReference>
<evidence type="ECO:0000259" key="2">
    <source>
        <dbReference type="PROSITE" id="PS50175"/>
    </source>
</evidence>
<dbReference type="InterPro" id="IPR034122">
    <property type="entry name" value="Retropepsin-like_bacterial"/>
</dbReference>
<dbReference type="Proteomes" id="UP001589858">
    <property type="component" value="Unassembled WGS sequence"/>
</dbReference>
<dbReference type="CDD" id="cd05483">
    <property type="entry name" value="retropepsin_like_bacteria"/>
    <property type="match status" value="1"/>
</dbReference>
<dbReference type="PROSITE" id="PS00141">
    <property type="entry name" value="ASP_PROTEASE"/>
    <property type="match status" value="1"/>
</dbReference>
<protein>
    <submittedName>
        <fullName evidence="3">TIGR02281 family clan AA aspartic protease</fullName>
    </submittedName>
</protein>
<keyword evidence="4" id="KW-1185">Reference proteome</keyword>
<dbReference type="GO" id="GO:0008233">
    <property type="term" value="F:peptidase activity"/>
    <property type="evidence" value="ECO:0007669"/>
    <property type="project" value="UniProtKB-KW"/>
</dbReference>
<evidence type="ECO:0000313" key="4">
    <source>
        <dbReference type="Proteomes" id="UP001589858"/>
    </source>
</evidence>
<dbReference type="SUPFAM" id="SSF50630">
    <property type="entry name" value="Acid proteases"/>
    <property type="match status" value="1"/>
</dbReference>
<gene>
    <name evidence="3" type="ORF">ACFFF8_01595</name>
</gene>
<dbReference type="InterPro" id="IPR001969">
    <property type="entry name" value="Aspartic_peptidase_AS"/>
</dbReference>
<dbReference type="EMBL" id="JBHLTM010000009">
    <property type="protein sequence ID" value="MFC0683280.1"/>
    <property type="molecule type" value="Genomic_DNA"/>
</dbReference>
<dbReference type="Pfam" id="PF13975">
    <property type="entry name" value="gag-asp_proteas"/>
    <property type="match status" value="1"/>
</dbReference>
<keyword evidence="3" id="KW-0645">Protease</keyword>
<proteinExistence type="predicted"/>
<evidence type="ECO:0000313" key="3">
    <source>
        <dbReference type="EMBL" id="MFC0683280.1"/>
    </source>
</evidence>
<dbReference type="NCBIfam" id="TIGR02281">
    <property type="entry name" value="clan_AA_DTGA"/>
    <property type="match status" value="1"/>
</dbReference>
<dbReference type="InterPro" id="IPR021109">
    <property type="entry name" value="Peptidase_aspartic_dom_sf"/>
</dbReference>
<evidence type="ECO:0000256" key="1">
    <source>
        <dbReference type="ARBA" id="ARBA00022801"/>
    </source>
</evidence>
<reference evidence="3 4" key="1">
    <citation type="submission" date="2024-09" db="EMBL/GenBank/DDBJ databases">
        <authorList>
            <person name="Sun Q."/>
            <person name="Mori K."/>
        </authorList>
    </citation>
    <scope>NUCLEOTIDE SEQUENCE [LARGE SCALE GENOMIC DNA]</scope>
    <source>
        <strain evidence="3 4">CICC 11035S</strain>
    </source>
</reference>
<dbReference type="Gene3D" id="2.40.70.10">
    <property type="entry name" value="Acid Proteases"/>
    <property type="match status" value="1"/>
</dbReference>
<organism evidence="3 4">
    <name type="scientific">Novosphingobium clariflavum</name>
    <dbReference type="NCBI Taxonomy" id="2029884"/>
    <lineage>
        <taxon>Bacteria</taxon>
        <taxon>Pseudomonadati</taxon>
        <taxon>Pseudomonadota</taxon>
        <taxon>Alphaproteobacteria</taxon>
        <taxon>Sphingomonadales</taxon>
        <taxon>Sphingomonadaceae</taxon>
        <taxon>Novosphingobium</taxon>
    </lineage>
</organism>
<comment type="caution">
    <text evidence="3">The sequence shown here is derived from an EMBL/GenBank/DDBJ whole genome shotgun (WGS) entry which is preliminary data.</text>
</comment>
<dbReference type="InterPro" id="IPR011969">
    <property type="entry name" value="Clan_AA_Asp_peptidase_C"/>
</dbReference>